<dbReference type="Pfam" id="PF01595">
    <property type="entry name" value="CNNM"/>
    <property type="match status" value="1"/>
</dbReference>
<evidence type="ECO:0000313" key="12">
    <source>
        <dbReference type="EMBL" id="SPN73530.1"/>
    </source>
</evidence>
<dbReference type="PROSITE" id="PS51846">
    <property type="entry name" value="CNNM"/>
    <property type="match status" value="1"/>
</dbReference>
<dbReference type="GO" id="GO:0050660">
    <property type="term" value="F:flavin adenine dinucleotide binding"/>
    <property type="evidence" value="ECO:0007669"/>
    <property type="project" value="InterPro"/>
</dbReference>
<dbReference type="KEGG" id="csee:C10C_0358"/>
<dbReference type="RefSeq" id="WP_108896494.1">
    <property type="nucleotide sequence ID" value="NZ_LT993738.1"/>
</dbReference>
<accession>A0A2R8FAR8</accession>
<dbReference type="Gene3D" id="3.10.580.10">
    <property type="entry name" value="CBS-domain"/>
    <property type="match status" value="1"/>
</dbReference>
<keyword evidence="6 8" id="KW-0472">Membrane</keyword>
<dbReference type="PANTHER" id="PTHR22777:SF17">
    <property type="entry name" value="UPF0053 PROTEIN SLL0260"/>
    <property type="match status" value="1"/>
</dbReference>
<feature type="domain" description="CBS" evidence="10">
    <location>
        <begin position="201"/>
        <end position="261"/>
    </location>
</feature>
<dbReference type="InterPro" id="IPR016169">
    <property type="entry name" value="FAD-bd_PCMH_sub2"/>
</dbReference>
<feature type="domain" description="CNNM transmembrane" evidence="11">
    <location>
        <begin position="1"/>
        <end position="182"/>
    </location>
</feature>
<dbReference type="EMBL" id="LT993738">
    <property type="protein sequence ID" value="SPN73530.1"/>
    <property type="molecule type" value="Genomic_DNA"/>
</dbReference>
<dbReference type="SUPFAM" id="SSF56176">
    <property type="entry name" value="FAD-binding/transporter-associated domain-like"/>
    <property type="match status" value="1"/>
</dbReference>
<protein>
    <recommendedName>
        <fullName evidence="14">Magnesium and cobalt efflux protein CorC</fullName>
    </recommendedName>
</protein>
<evidence type="ECO:0000256" key="6">
    <source>
        <dbReference type="ARBA" id="ARBA00023136"/>
    </source>
</evidence>
<dbReference type="PANTHER" id="PTHR22777">
    <property type="entry name" value="HEMOLYSIN-RELATED"/>
    <property type="match status" value="1"/>
</dbReference>
<evidence type="ECO:0000256" key="7">
    <source>
        <dbReference type="PROSITE-ProRule" id="PRU00703"/>
    </source>
</evidence>
<dbReference type="Pfam" id="PF03471">
    <property type="entry name" value="CorC_HlyC"/>
    <property type="match status" value="1"/>
</dbReference>
<evidence type="ECO:0000313" key="13">
    <source>
        <dbReference type="Proteomes" id="UP000244926"/>
    </source>
</evidence>
<reference evidence="13" key="1">
    <citation type="submission" date="2017-11" db="EMBL/GenBank/DDBJ databases">
        <authorList>
            <person name="Seth-Smith MB H."/>
        </authorList>
    </citation>
    <scope>NUCLEOTIDE SEQUENCE [LARGE SCALE GENOMIC DNA]</scope>
</reference>
<keyword evidence="3" id="KW-0677">Repeat</keyword>
<gene>
    <name evidence="12" type="ORF">C10C_0358</name>
</gene>
<keyword evidence="13" id="KW-1185">Reference proteome</keyword>
<evidence type="ECO:0000256" key="8">
    <source>
        <dbReference type="PROSITE-ProRule" id="PRU01193"/>
    </source>
</evidence>
<dbReference type="Gene3D" id="3.30.465.10">
    <property type="match status" value="1"/>
</dbReference>
<proteinExistence type="predicted"/>
<evidence type="ECO:0000256" key="5">
    <source>
        <dbReference type="ARBA" id="ARBA00023122"/>
    </source>
</evidence>
<evidence type="ECO:0000256" key="1">
    <source>
        <dbReference type="ARBA" id="ARBA00004141"/>
    </source>
</evidence>
<dbReference type="CDD" id="cd04590">
    <property type="entry name" value="CBS_pair_CorC_HlyC_assoc"/>
    <property type="match status" value="1"/>
</dbReference>
<sequence length="412" mass="46355">MIPAVLIFLIVCFTLCSGFISLSQIALFSLPTSLISHYKRSKSQKQQRVARLLLHPHHLLITLIFCDIGLNIAIQNCFAILFGDTASWWFTVGLPLAITLILAEILPKAVALPFNTQIASSVAPVVGCFTKIFKPLLHWGISGINYIVQWILSRQHIDIIQPQELKEVLQSCKDFGVVNQEESRLLYGYLSLSDCSVKERMQPRQDILFYDIQTPLENLYLLFSKKHCSRVPVCNDNLQNLLGICTARSLLLHDKKPLLSSDDLLPLLKKPYYMPETISAKMALCHMAAEDETLGMIIDEYGSIEGLITQEDLFEIVAGEIVDQRDNKVLYTTSGADVIIASGTLELRELSEIFDITLPTNNNIATVGGWLIEQMGTIPTTGMKLTWSNLLFQVLDAAPNRVRRIYIRKLYD</sequence>
<dbReference type="InterPro" id="IPR046342">
    <property type="entry name" value="CBS_dom_sf"/>
</dbReference>
<keyword evidence="5 7" id="KW-0129">CBS domain</keyword>
<dbReference type="InterPro" id="IPR036318">
    <property type="entry name" value="FAD-bd_PCMH-like_sf"/>
</dbReference>
<dbReference type="InterPro" id="IPR044751">
    <property type="entry name" value="Ion_transp-like_CBS"/>
</dbReference>
<evidence type="ECO:0000256" key="9">
    <source>
        <dbReference type="SAM" id="Phobius"/>
    </source>
</evidence>
<comment type="subcellular location">
    <subcellularLocation>
        <location evidence="1">Membrane</location>
        <topology evidence="1">Multi-pass membrane protein</topology>
    </subcellularLocation>
</comment>
<dbReference type="AlphaFoldDB" id="A0A2R8FAR8"/>
<organism evidence="12 13">
    <name type="scientific">Chlamydia serpentis</name>
    <dbReference type="NCBI Taxonomy" id="1967782"/>
    <lineage>
        <taxon>Bacteria</taxon>
        <taxon>Pseudomonadati</taxon>
        <taxon>Chlamydiota</taxon>
        <taxon>Chlamydiia</taxon>
        <taxon>Chlamydiales</taxon>
        <taxon>Chlamydiaceae</taxon>
        <taxon>Chlamydia/Chlamydophila group</taxon>
        <taxon>Chlamydia</taxon>
    </lineage>
</organism>
<evidence type="ECO:0000256" key="3">
    <source>
        <dbReference type="ARBA" id="ARBA00022737"/>
    </source>
</evidence>
<name>A0A2R8FAR8_9CHLA</name>
<dbReference type="Proteomes" id="UP000244926">
    <property type="component" value="Chromosome I"/>
</dbReference>
<evidence type="ECO:0000256" key="4">
    <source>
        <dbReference type="ARBA" id="ARBA00022989"/>
    </source>
</evidence>
<dbReference type="GO" id="GO:0005886">
    <property type="term" value="C:plasma membrane"/>
    <property type="evidence" value="ECO:0007669"/>
    <property type="project" value="TreeGrafter"/>
</dbReference>
<evidence type="ECO:0000259" key="10">
    <source>
        <dbReference type="PROSITE" id="PS51371"/>
    </source>
</evidence>
<dbReference type="Pfam" id="PF00571">
    <property type="entry name" value="CBS"/>
    <property type="match status" value="2"/>
</dbReference>
<dbReference type="SMART" id="SM01091">
    <property type="entry name" value="CorC_HlyC"/>
    <property type="match status" value="1"/>
</dbReference>
<evidence type="ECO:0008006" key="14">
    <source>
        <dbReference type="Google" id="ProtNLM"/>
    </source>
</evidence>
<feature type="transmembrane region" description="Helical" evidence="9">
    <location>
        <begin position="59"/>
        <end position="82"/>
    </location>
</feature>
<dbReference type="InterPro" id="IPR000644">
    <property type="entry name" value="CBS_dom"/>
</dbReference>
<evidence type="ECO:0000256" key="2">
    <source>
        <dbReference type="ARBA" id="ARBA00022692"/>
    </source>
</evidence>
<keyword evidence="4 8" id="KW-1133">Transmembrane helix</keyword>
<feature type="transmembrane region" description="Helical" evidence="9">
    <location>
        <begin position="6"/>
        <end position="38"/>
    </location>
</feature>
<dbReference type="OrthoDB" id="9798188at2"/>
<dbReference type="InterPro" id="IPR005170">
    <property type="entry name" value="Transptr-assoc_dom"/>
</dbReference>
<dbReference type="InterPro" id="IPR002550">
    <property type="entry name" value="CNNM"/>
</dbReference>
<feature type="transmembrane region" description="Helical" evidence="9">
    <location>
        <begin position="88"/>
        <end position="106"/>
    </location>
</feature>
<keyword evidence="2 8" id="KW-0812">Transmembrane</keyword>
<evidence type="ECO:0000259" key="11">
    <source>
        <dbReference type="PROSITE" id="PS51846"/>
    </source>
</evidence>
<dbReference type="SUPFAM" id="SSF54631">
    <property type="entry name" value="CBS-domain pair"/>
    <property type="match status" value="1"/>
</dbReference>
<dbReference type="PROSITE" id="PS51371">
    <property type="entry name" value="CBS"/>
    <property type="match status" value="1"/>
</dbReference>